<evidence type="ECO:0000313" key="2">
    <source>
        <dbReference type="EMBL" id="XCC93473.1"/>
    </source>
</evidence>
<dbReference type="Pfam" id="PF02515">
    <property type="entry name" value="CoA_transf_3"/>
    <property type="match status" value="1"/>
</dbReference>
<organism evidence="2">
    <name type="scientific">Alloyangia sp. H15</name>
    <dbReference type="NCBI Taxonomy" id="3029062"/>
    <lineage>
        <taxon>Bacteria</taxon>
        <taxon>Pseudomonadati</taxon>
        <taxon>Pseudomonadota</taxon>
        <taxon>Alphaproteobacteria</taxon>
        <taxon>Rhodobacterales</taxon>
        <taxon>Roseobacteraceae</taxon>
        <taxon>Alloyangia</taxon>
    </lineage>
</organism>
<dbReference type="InterPro" id="IPR023606">
    <property type="entry name" value="CoA-Trfase_III_dom_1_sf"/>
</dbReference>
<dbReference type="PANTHER" id="PTHR48228">
    <property type="entry name" value="SUCCINYL-COA--D-CITRAMALATE COA-TRANSFERASE"/>
    <property type="match status" value="1"/>
</dbReference>
<dbReference type="SUPFAM" id="SSF89796">
    <property type="entry name" value="CoA-transferase family III (CaiB/BaiF)"/>
    <property type="match status" value="2"/>
</dbReference>
<keyword evidence="2" id="KW-0808">Transferase</keyword>
<dbReference type="GO" id="GO:0016740">
    <property type="term" value="F:transferase activity"/>
    <property type="evidence" value="ECO:0007669"/>
    <property type="project" value="UniProtKB-KW"/>
</dbReference>
<dbReference type="PANTHER" id="PTHR48228:SF4">
    <property type="entry name" value="BLR3030 PROTEIN"/>
    <property type="match status" value="1"/>
</dbReference>
<dbReference type="InterPro" id="IPR003673">
    <property type="entry name" value="CoA-Trfase_fam_III"/>
</dbReference>
<dbReference type="EMBL" id="CP123384">
    <property type="protein sequence ID" value="XCC93473.1"/>
    <property type="molecule type" value="Genomic_DNA"/>
</dbReference>
<gene>
    <name evidence="2" type="ORF">PVT71_13450</name>
</gene>
<feature type="region of interest" description="Disordered" evidence="1">
    <location>
        <begin position="394"/>
        <end position="414"/>
    </location>
</feature>
<accession>A0AAU8AF28</accession>
<dbReference type="InterPro" id="IPR050509">
    <property type="entry name" value="CoA-transferase_III"/>
</dbReference>
<sequence>MTPSFDQQIAEAIGRDPAPGPEVRERAQAELPSCFHVSALATASIKAAAGELAALLGAPEAAVDRRLASLWFDRTLRPEGWDLPSAWDPIAGDYAASDGWIRLHTNAPHHRAAALSVLGCAAEKAQVAEAVAAWAKSELEAAVVAAGGAAAAMHSLANWAGHPQGMAVAAEPLIDWRESGEGTGTARLQGLRVLDLTRVLAGPVATRFLAGFGAEVLRIDPPWWSEPGVEPEVTLGKRRAGLDLTHAADRQTFEDLLREADALVHGYRPGALDALGYGAEARRLLAPGLIDVSLCAYGWSGPWAGRRGFDSLVQMSCGIADEGMRRSGAVRPVPLPVQALDHATGYLMAAAVLRALRLRLAEGRVLSARLSLARTGALLVSAGARAFTGARIEATPGDLAPGHEQTGWGPARRLDFPVTLDGTPPRWDIPAGPLRVDAPRWQVATPAAG</sequence>
<reference evidence="2" key="1">
    <citation type="submission" date="2023-02" db="EMBL/GenBank/DDBJ databases">
        <title>Description and genomic characterization of Salipiger bruguierae sp. nov., isolated from the sediment of mangrove plant Bruguiera sexangula.</title>
        <authorList>
            <person name="Long M."/>
        </authorList>
    </citation>
    <scope>NUCLEOTIDE SEQUENCE</scope>
    <source>
        <strain evidence="2">H15</strain>
    </source>
</reference>
<name>A0AAU8AF28_9RHOB</name>
<evidence type="ECO:0000256" key="1">
    <source>
        <dbReference type="SAM" id="MobiDB-lite"/>
    </source>
</evidence>
<proteinExistence type="predicted"/>
<dbReference type="RefSeq" id="WP_353472294.1">
    <property type="nucleotide sequence ID" value="NZ_CP123384.1"/>
</dbReference>
<dbReference type="AlphaFoldDB" id="A0AAU8AF28"/>
<protein>
    <submittedName>
        <fullName evidence="2">CoA transferase</fullName>
    </submittedName>
</protein>
<dbReference type="Gene3D" id="3.40.50.10540">
    <property type="entry name" value="Crotonobetainyl-coa:carnitine coa-transferase, domain 1"/>
    <property type="match status" value="1"/>
</dbReference>